<evidence type="ECO:0000313" key="5">
    <source>
        <dbReference type="EMBL" id="ELK06893.1"/>
    </source>
</evidence>
<reference evidence="6" key="1">
    <citation type="journal article" date="2013" name="Science">
        <title>Comparative analysis of bat genomes provides insight into the evolution of flight and immunity.</title>
        <authorList>
            <person name="Zhang G."/>
            <person name="Cowled C."/>
            <person name="Shi Z."/>
            <person name="Huang Z."/>
            <person name="Bishop-Lilly K.A."/>
            <person name="Fang X."/>
            <person name="Wynne J.W."/>
            <person name="Xiong Z."/>
            <person name="Baker M.L."/>
            <person name="Zhao W."/>
            <person name="Tachedjian M."/>
            <person name="Zhu Y."/>
            <person name="Zhou P."/>
            <person name="Jiang X."/>
            <person name="Ng J."/>
            <person name="Yang L."/>
            <person name="Wu L."/>
            <person name="Xiao J."/>
            <person name="Feng Y."/>
            <person name="Chen Y."/>
            <person name="Sun X."/>
            <person name="Zhang Y."/>
            <person name="Marsh G.A."/>
            <person name="Crameri G."/>
            <person name="Broder C.C."/>
            <person name="Frey K.G."/>
            <person name="Wang L.F."/>
            <person name="Wang J."/>
        </authorList>
    </citation>
    <scope>NUCLEOTIDE SEQUENCE [LARGE SCALE GENOMIC DNA]</scope>
</reference>
<dbReference type="PANTHER" id="PTHR14043:SF2">
    <property type="entry name" value="HOMEOBOX PROTEIN CUT"/>
    <property type="match status" value="1"/>
</dbReference>
<protein>
    <submittedName>
        <fullName evidence="5">Protein CASP</fullName>
    </submittedName>
</protein>
<evidence type="ECO:0000256" key="3">
    <source>
        <dbReference type="SAM" id="SignalP"/>
    </source>
</evidence>
<keyword evidence="1" id="KW-0175">Coiled coil</keyword>
<dbReference type="GO" id="GO:0000977">
    <property type="term" value="F:RNA polymerase II transcription regulatory region sequence-specific DNA binding"/>
    <property type="evidence" value="ECO:0007669"/>
    <property type="project" value="TreeGrafter"/>
</dbReference>
<sequence>MDLLGWLHCVVVSTSALHTESPGFVPQVEPQTIPRVRQAPSVGHKHRELDATATVLANRQDESEQSRKRLIEQSREFKKNTPEDLRKQVAPLLKSFQGEYLYAENSDFSNSVFSVECHAHLRLPDTA</sequence>
<dbReference type="GO" id="GO:0000981">
    <property type="term" value="F:DNA-binding transcription factor activity, RNA polymerase II-specific"/>
    <property type="evidence" value="ECO:0007669"/>
    <property type="project" value="TreeGrafter"/>
</dbReference>
<evidence type="ECO:0000256" key="2">
    <source>
        <dbReference type="SAM" id="MobiDB-lite"/>
    </source>
</evidence>
<gene>
    <name evidence="5" type="ORF">PAL_GLEAN10012045</name>
</gene>
<evidence type="ECO:0000256" key="1">
    <source>
        <dbReference type="ARBA" id="ARBA00023054"/>
    </source>
</evidence>
<proteinExistence type="predicted"/>
<feature type="signal peptide" evidence="3">
    <location>
        <begin position="1"/>
        <end position="16"/>
    </location>
</feature>
<dbReference type="InterPro" id="IPR057476">
    <property type="entry name" value="Cux_N"/>
</dbReference>
<dbReference type="Proteomes" id="UP000010552">
    <property type="component" value="Unassembled WGS sequence"/>
</dbReference>
<feature type="chain" id="PRO_5003968971" evidence="3">
    <location>
        <begin position="17"/>
        <end position="127"/>
    </location>
</feature>
<keyword evidence="3" id="KW-0732">Signal</keyword>
<organism evidence="5 6">
    <name type="scientific">Pteropus alecto</name>
    <name type="common">Black flying fox</name>
    <dbReference type="NCBI Taxonomy" id="9402"/>
    <lineage>
        <taxon>Eukaryota</taxon>
        <taxon>Metazoa</taxon>
        <taxon>Chordata</taxon>
        <taxon>Craniata</taxon>
        <taxon>Vertebrata</taxon>
        <taxon>Euteleostomi</taxon>
        <taxon>Mammalia</taxon>
        <taxon>Eutheria</taxon>
        <taxon>Laurasiatheria</taxon>
        <taxon>Chiroptera</taxon>
        <taxon>Yinpterochiroptera</taxon>
        <taxon>Pteropodoidea</taxon>
        <taxon>Pteropodidae</taxon>
        <taxon>Pteropodinae</taxon>
        <taxon>Pteropus</taxon>
    </lineage>
</organism>
<dbReference type="PANTHER" id="PTHR14043">
    <property type="entry name" value="CCAAT DISPLACEMENT PROTEIN-RELATED"/>
    <property type="match status" value="1"/>
</dbReference>
<name>L5K8U1_PTEAL</name>
<feature type="domain" description="Cux N-terminal" evidence="4">
    <location>
        <begin position="44"/>
        <end position="100"/>
    </location>
</feature>
<evidence type="ECO:0000313" key="6">
    <source>
        <dbReference type="Proteomes" id="UP000010552"/>
    </source>
</evidence>
<dbReference type="InParanoid" id="L5K8U1"/>
<dbReference type="AlphaFoldDB" id="L5K8U1"/>
<feature type="region of interest" description="Disordered" evidence="2">
    <location>
        <begin position="38"/>
        <end position="67"/>
    </location>
</feature>
<dbReference type="STRING" id="9402.L5K8U1"/>
<dbReference type="Pfam" id="PF25398">
    <property type="entry name" value="CUX1_N"/>
    <property type="match status" value="1"/>
</dbReference>
<accession>L5K8U1</accession>
<dbReference type="GO" id="GO:0005634">
    <property type="term" value="C:nucleus"/>
    <property type="evidence" value="ECO:0007669"/>
    <property type="project" value="TreeGrafter"/>
</dbReference>
<dbReference type="EMBL" id="KB030994">
    <property type="protein sequence ID" value="ELK06893.1"/>
    <property type="molecule type" value="Genomic_DNA"/>
</dbReference>
<keyword evidence="6" id="KW-1185">Reference proteome</keyword>
<evidence type="ECO:0000259" key="4">
    <source>
        <dbReference type="Pfam" id="PF25398"/>
    </source>
</evidence>